<evidence type="ECO:0000313" key="2">
    <source>
        <dbReference type="EMBL" id="BBZ38832.1"/>
    </source>
</evidence>
<gene>
    <name evidence="2" type="primary">dapB_5</name>
    <name evidence="2" type="ORF">MCNS_18950</name>
</gene>
<evidence type="ECO:0000313" key="3">
    <source>
        <dbReference type="Proteomes" id="UP000467385"/>
    </source>
</evidence>
<dbReference type="RefSeq" id="WP_085231662.1">
    <property type="nucleotide sequence ID" value="NZ_AP022613.1"/>
</dbReference>
<accession>A0A1X1TN78</accession>
<name>A0A1X1TN78_9MYCO</name>
<dbReference type="Proteomes" id="UP000467385">
    <property type="component" value="Chromosome"/>
</dbReference>
<dbReference type="Pfam" id="PF19328">
    <property type="entry name" value="DAP_DH_C"/>
    <property type="match status" value="1"/>
</dbReference>
<feature type="domain" description="2,4-diaminopentanoate dehydrogenase C-terminal" evidence="1">
    <location>
        <begin position="144"/>
        <end position="348"/>
    </location>
</feature>
<dbReference type="CDD" id="cd24146">
    <property type="entry name" value="nat-AmDH_N_like"/>
    <property type="match status" value="1"/>
</dbReference>
<keyword evidence="3" id="KW-1185">Reference proteome</keyword>
<proteinExistence type="predicted"/>
<dbReference type="InterPro" id="IPR036291">
    <property type="entry name" value="NAD(P)-bd_dom_sf"/>
</dbReference>
<dbReference type="OrthoDB" id="4759936at2"/>
<dbReference type="SUPFAM" id="SSF51735">
    <property type="entry name" value="NAD(P)-binding Rossmann-fold domains"/>
    <property type="match status" value="1"/>
</dbReference>
<sequence>MKRLKVIQVATGAVGTHSLRAILGRKDLELVGLLVFSPDKVGKDAGELVGGSAVGIRATDNFDDILATDADAVSFNALGDTLDPAAAFDQICRLLESGKNVCSTALSALVYPPIMDRHAMDQRLGSACRKGGVSFHGTGINPGFMMDVWPIVLGRLVRHIDTIYMTEMVDMSRYTSKQILTVIGYGKRPEEMSFELPFEHARESAYFGSIAMLAQAAGLEIDDATLSWEGFACNEAITTPALQVEPGHVGAVRVRLRAFHQSRMRIESQMLWTIGEDAAPADWPYGDGSWSIKIEGDPCLETRIDTRTSFDAKQPDVLMTGAHAINAIPAVVAGPVGVLTHLDLPLFTGAFSA</sequence>
<dbReference type="STRING" id="44010.AWC00_05615"/>
<reference evidence="2 3" key="1">
    <citation type="journal article" date="2019" name="Emerg. Microbes Infect.">
        <title>Comprehensive subspecies identification of 175 nontuberculous mycobacteria species based on 7547 genomic profiles.</title>
        <authorList>
            <person name="Matsumoto Y."/>
            <person name="Kinjo T."/>
            <person name="Motooka D."/>
            <person name="Nabeya D."/>
            <person name="Jung N."/>
            <person name="Uechi K."/>
            <person name="Horii T."/>
            <person name="Iida T."/>
            <person name="Fujita J."/>
            <person name="Nakamura S."/>
        </authorList>
    </citation>
    <scope>NUCLEOTIDE SEQUENCE [LARGE SCALE GENOMIC DNA]</scope>
    <source>
        <strain evidence="2 3">JCM 14738</strain>
    </source>
</reference>
<dbReference type="InterPro" id="IPR045760">
    <property type="entry name" value="DAP_DH_C"/>
</dbReference>
<protein>
    <submittedName>
        <fullName evidence="2">Dihydrodipicolinate reductase</fullName>
    </submittedName>
</protein>
<dbReference type="EMBL" id="AP022613">
    <property type="protein sequence ID" value="BBZ38832.1"/>
    <property type="molecule type" value="Genomic_DNA"/>
</dbReference>
<dbReference type="AlphaFoldDB" id="A0A1X1TN78"/>
<organism evidence="2 3">
    <name type="scientific">Mycobacterium conspicuum</name>
    <dbReference type="NCBI Taxonomy" id="44010"/>
    <lineage>
        <taxon>Bacteria</taxon>
        <taxon>Bacillati</taxon>
        <taxon>Actinomycetota</taxon>
        <taxon>Actinomycetes</taxon>
        <taxon>Mycobacteriales</taxon>
        <taxon>Mycobacteriaceae</taxon>
        <taxon>Mycobacterium</taxon>
    </lineage>
</organism>
<dbReference type="Gene3D" id="3.40.50.720">
    <property type="entry name" value="NAD(P)-binding Rossmann-like Domain"/>
    <property type="match status" value="1"/>
</dbReference>
<evidence type="ECO:0000259" key="1">
    <source>
        <dbReference type="Pfam" id="PF19328"/>
    </source>
</evidence>